<evidence type="ECO:0000259" key="2">
    <source>
        <dbReference type="SMART" id="SM01321"/>
    </source>
</evidence>
<dbReference type="InterPro" id="IPR002686">
    <property type="entry name" value="Transposase_17"/>
</dbReference>
<dbReference type="PANTHER" id="PTHR33360:SF2">
    <property type="entry name" value="TRANSPOSASE FOR INSERTION SEQUENCE ELEMENT IS200"/>
    <property type="match status" value="1"/>
</dbReference>
<sequence>MHSYTQTLYQIVFSTKYREKTMTKAERPELFAYIWGILKNKKCHLYRINGVEDHLHIITSIHPSIAVADLVKDIKLGASKFIKQKGIFKEFRGWQNGYAAFTYSQEAKHNLIEYVKRQEEHHKKQSAKEELVKLLEEHKIAFDEKYLE</sequence>
<keyword evidence="1" id="KW-0175">Coiled coil</keyword>
<feature type="domain" description="Transposase IS200-like" evidence="2">
    <location>
        <begin position="4"/>
        <end position="118"/>
    </location>
</feature>
<dbReference type="InterPro" id="IPR036515">
    <property type="entry name" value="Transposase_17_sf"/>
</dbReference>
<dbReference type="SUPFAM" id="SSF143422">
    <property type="entry name" value="Transposase IS200-like"/>
    <property type="match status" value="1"/>
</dbReference>
<proteinExistence type="predicted"/>
<dbReference type="EMBL" id="JAYGIL010000010">
    <property type="protein sequence ID" value="MEA5403238.1"/>
    <property type="molecule type" value="Genomic_DNA"/>
</dbReference>
<gene>
    <name evidence="3" type="primary">tnpA</name>
    <name evidence="3" type="ORF">VB776_09955</name>
</gene>
<comment type="caution">
    <text evidence="3">The sequence shown here is derived from an EMBL/GenBank/DDBJ whole genome shotgun (WGS) entry which is preliminary data.</text>
</comment>
<organism evidence="3 4">
    <name type="scientific">Arcicella gelida</name>
    <dbReference type="NCBI Taxonomy" id="2984195"/>
    <lineage>
        <taxon>Bacteria</taxon>
        <taxon>Pseudomonadati</taxon>
        <taxon>Bacteroidota</taxon>
        <taxon>Cytophagia</taxon>
        <taxon>Cytophagales</taxon>
        <taxon>Flectobacillaceae</taxon>
        <taxon>Arcicella</taxon>
    </lineage>
</organism>
<protein>
    <submittedName>
        <fullName evidence="3">IS200/IS605 family transposase</fullName>
    </submittedName>
</protein>
<dbReference type="Pfam" id="PF01797">
    <property type="entry name" value="Y1_Tnp"/>
    <property type="match status" value="1"/>
</dbReference>
<dbReference type="PANTHER" id="PTHR33360">
    <property type="entry name" value="TRANSPOSASE FOR INSERTION SEQUENCE ELEMENT IS200"/>
    <property type="match status" value="1"/>
</dbReference>
<name>A0ABU5S441_9BACT</name>
<evidence type="ECO:0000313" key="3">
    <source>
        <dbReference type="EMBL" id="MEA5403238.1"/>
    </source>
</evidence>
<reference evidence="3 4" key="1">
    <citation type="submission" date="2023-12" db="EMBL/GenBank/DDBJ databases">
        <title>Novel species of the genus Arcicella isolated from rivers.</title>
        <authorList>
            <person name="Lu H."/>
        </authorList>
    </citation>
    <scope>NUCLEOTIDE SEQUENCE [LARGE SCALE GENOMIC DNA]</scope>
    <source>
        <strain evidence="3 4">DC2W</strain>
    </source>
</reference>
<dbReference type="NCBIfam" id="NF033573">
    <property type="entry name" value="transpos_IS200"/>
    <property type="match status" value="1"/>
</dbReference>
<evidence type="ECO:0000256" key="1">
    <source>
        <dbReference type="SAM" id="Coils"/>
    </source>
</evidence>
<evidence type="ECO:0000313" key="4">
    <source>
        <dbReference type="Proteomes" id="UP001303899"/>
    </source>
</evidence>
<dbReference type="Gene3D" id="3.30.70.1290">
    <property type="entry name" value="Transposase IS200-like"/>
    <property type="match status" value="1"/>
</dbReference>
<accession>A0ABU5S441</accession>
<dbReference type="SMART" id="SM01321">
    <property type="entry name" value="Y1_Tnp"/>
    <property type="match status" value="1"/>
</dbReference>
<keyword evidence="4" id="KW-1185">Reference proteome</keyword>
<dbReference type="RefSeq" id="WP_323328548.1">
    <property type="nucleotide sequence ID" value="NZ_JAYGIL010000010.1"/>
</dbReference>
<dbReference type="Proteomes" id="UP001303899">
    <property type="component" value="Unassembled WGS sequence"/>
</dbReference>
<feature type="coiled-coil region" evidence="1">
    <location>
        <begin position="117"/>
        <end position="144"/>
    </location>
</feature>